<dbReference type="AlphaFoldDB" id="A0A4P2VGQ3"/>
<name>A0A4P2VGQ3_FLUSA</name>
<dbReference type="InterPro" id="IPR007463">
    <property type="entry name" value="DUF507"/>
</dbReference>
<organism evidence="1 2">
    <name type="scientific">Fluviispira sanaruensis</name>
    <dbReference type="NCBI Taxonomy" id="2493639"/>
    <lineage>
        <taxon>Bacteria</taxon>
        <taxon>Pseudomonadati</taxon>
        <taxon>Bdellovibrionota</taxon>
        <taxon>Oligoflexia</taxon>
        <taxon>Silvanigrellales</taxon>
        <taxon>Silvanigrellaceae</taxon>
        <taxon>Fluviispira</taxon>
    </lineage>
</organism>
<evidence type="ECO:0000313" key="2">
    <source>
        <dbReference type="Proteomes" id="UP000291236"/>
    </source>
</evidence>
<dbReference type="EMBL" id="AP019368">
    <property type="protein sequence ID" value="BBH52083.1"/>
    <property type="molecule type" value="Genomic_DNA"/>
</dbReference>
<accession>A0A4P2VGQ3</accession>
<reference evidence="1 2" key="1">
    <citation type="submission" date="2018-12" db="EMBL/GenBank/DDBJ databases">
        <title>Rubrispira sanarue gen. nov., sp., nov., a member of the order Silvanigrellales, isolated from a brackish lake in Hamamatsu Japan.</title>
        <authorList>
            <person name="Maejima Y."/>
            <person name="Iino T."/>
            <person name="Muraguchi Y."/>
            <person name="Fukuda K."/>
            <person name="Nojiri H."/>
            <person name="Ohkuma M."/>
            <person name="Moriuchi R."/>
            <person name="Dohra H."/>
            <person name="Kimbara K."/>
            <person name="Shintani M."/>
        </authorList>
    </citation>
    <scope>NUCLEOTIDE SEQUENCE [LARGE SCALE GENOMIC DNA]</scope>
    <source>
        <strain evidence="1 2">RF1110005</strain>
    </source>
</reference>
<dbReference type="RefSeq" id="WP_130606222.1">
    <property type="nucleotide sequence ID" value="NZ_AP019368.1"/>
</dbReference>
<sequence length="199" mass="22866">MKLSSEQLERLAERVFKVLKSSGHIELDYDTEERIEEKVIEQISNVLEDDSRTEDRLSREAERLVSAQSQIAKSSGKSFESLVEEVKVRLARSKRVILGDEPERADSLAEKVLKAIWKIDGIDFFSEDMKVQNCIARAIHRFRVEDDRIIEAVEKIVNKKSGEESYNHAWCIAFDKCYNEVRQRIANQKSSDETTTVGG</sequence>
<dbReference type="KEGG" id="sbf:JCM31447_313700"/>
<protein>
    <recommendedName>
        <fullName evidence="3">DUF507 domain-containing protein</fullName>
    </recommendedName>
</protein>
<gene>
    <name evidence="1" type="ORF">JCM31447_313700</name>
</gene>
<dbReference type="Proteomes" id="UP000291236">
    <property type="component" value="Chromosome"/>
</dbReference>
<keyword evidence="2" id="KW-1185">Reference proteome</keyword>
<dbReference type="OrthoDB" id="5292142at2"/>
<evidence type="ECO:0000313" key="1">
    <source>
        <dbReference type="EMBL" id="BBH52083.1"/>
    </source>
</evidence>
<evidence type="ECO:0008006" key="3">
    <source>
        <dbReference type="Google" id="ProtNLM"/>
    </source>
</evidence>
<proteinExistence type="predicted"/>
<dbReference type="Pfam" id="PF04368">
    <property type="entry name" value="DUF507"/>
    <property type="match status" value="1"/>
</dbReference>